<keyword evidence="2" id="KW-0472">Membrane</keyword>
<dbReference type="InterPro" id="IPR052243">
    <property type="entry name" value="Mito_inner_membrane_organizer"/>
</dbReference>
<dbReference type="InterPro" id="IPR001623">
    <property type="entry name" value="DnaJ_domain"/>
</dbReference>
<dbReference type="InterPro" id="IPR024586">
    <property type="entry name" value="DnaJ-like_C11_C"/>
</dbReference>
<dbReference type="EMBL" id="ML002243">
    <property type="protein sequence ID" value="RKP39806.1"/>
    <property type="molecule type" value="Genomic_DNA"/>
</dbReference>
<comment type="subcellular location">
    <subcellularLocation>
        <location evidence="1">Membrane</location>
    </subcellularLocation>
</comment>
<dbReference type="GO" id="GO:0042407">
    <property type="term" value="P:cristae formation"/>
    <property type="evidence" value="ECO:0007669"/>
    <property type="project" value="TreeGrafter"/>
</dbReference>
<dbReference type="PROSITE" id="PS50076">
    <property type="entry name" value="DNAJ_2"/>
    <property type="match status" value="1"/>
</dbReference>
<dbReference type="GO" id="GO:0005739">
    <property type="term" value="C:mitochondrion"/>
    <property type="evidence" value="ECO:0007669"/>
    <property type="project" value="GOC"/>
</dbReference>
<dbReference type="PROSITE" id="PS00636">
    <property type="entry name" value="DNAJ_1"/>
    <property type="match status" value="1"/>
</dbReference>
<dbReference type="Pfam" id="PF22774">
    <property type="entry name" value="DNAJC11_beta-barrel"/>
    <property type="match status" value="1"/>
</dbReference>
<keyword evidence="6" id="KW-1185">Reference proteome</keyword>
<evidence type="ECO:0000256" key="2">
    <source>
        <dbReference type="ARBA" id="ARBA00023136"/>
    </source>
</evidence>
<dbReference type="PANTHER" id="PTHR44157">
    <property type="entry name" value="DNAJ HOMOLOG SUBFAMILY C MEMBER 11"/>
    <property type="match status" value="1"/>
</dbReference>
<dbReference type="PANTHER" id="PTHR44157:SF1">
    <property type="entry name" value="DNAJ HOMOLOG SUBFAMILY C MEMBER 11"/>
    <property type="match status" value="1"/>
</dbReference>
<dbReference type="Pfam" id="PF00226">
    <property type="entry name" value="DnaJ"/>
    <property type="match status" value="1"/>
</dbReference>
<dbReference type="SUPFAM" id="SSF46565">
    <property type="entry name" value="Chaperone J-domain"/>
    <property type="match status" value="1"/>
</dbReference>
<dbReference type="Gene3D" id="1.10.287.110">
    <property type="entry name" value="DnaJ domain"/>
    <property type="match status" value="1"/>
</dbReference>
<evidence type="ECO:0000259" key="4">
    <source>
        <dbReference type="PROSITE" id="PS50076"/>
    </source>
</evidence>
<evidence type="ECO:0000313" key="6">
    <source>
        <dbReference type="Proteomes" id="UP000268162"/>
    </source>
</evidence>
<evidence type="ECO:0000256" key="3">
    <source>
        <dbReference type="ARBA" id="ARBA00023186"/>
    </source>
</evidence>
<feature type="domain" description="J" evidence="4">
    <location>
        <begin position="52"/>
        <end position="120"/>
    </location>
</feature>
<dbReference type="GO" id="GO:0016020">
    <property type="term" value="C:membrane"/>
    <property type="evidence" value="ECO:0007669"/>
    <property type="project" value="UniProtKB-SubCell"/>
</dbReference>
<organism evidence="5 6">
    <name type="scientific">Dimargaris cristalligena</name>
    <dbReference type="NCBI Taxonomy" id="215637"/>
    <lineage>
        <taxon>Eukaryota</taxon>
        <taxon>Fungi</taxon>
        <taxon>Fungi incertae sedis</taxon>
        <taxon>Zoopagomycota</taxon>
        <taxon>Kickxellomycotina</taxon>
        <taxon>Dimargaritomycetes</taxon>
        <taxon>Dimargaritales</taxon>
        <taxon>Dimargaritaceae</taxon>
        <taxon>Dimargaris</taxon>
    </lineage>
</organism>
<dbReference type="InterPro" id="IPR055225">
    <property type="entry name" value="DNAJC11-like_beta-barrel"/>
</dbReference>
<dbReference type="PRINTS" id="PR00625">
    <property type="entry name" value="JDOMAIN"/>
</dbReference>
<protein>
    <recommendedName>
        <fullName evidence="4">J domain-containing protein</fullName>
    </recommendedName>
</protein>
<sequence length="669" mass="75310">MLVYPVILIHTLYLFLLFLDYTNTRKLLEPEDPTNQDTVYARLEKELHTGGSYYALLNVPTDASLEQIRDSYRRLCLLFHPDRQNSPEASHIARHQFEKIHLAYEVLSDPQRRLVYDELGEGGLFLTKDTQVTEQEKDTLLGAGVVGQRFKTRDELRREMERRILQQRQETLRHLIKSTGEIEIQVNAVPVLNYRPKDELFSDPLAQPPKEEQEEEGPVRLVQHGFDVPLTDQLSASLVGSITAGGQAMRADTIKMVLKHHQSSNLFTQYGVTLTQPRQISFQGQYQMGQQAFMNWKTTMSRPNRPPPASFTVGRVLSNRVTMMATFKTGTWSIGSWGRHPGLGGGTRRSPAPVSGNGLWLFPKASTSLCFVHNTRKTNTSVDVQAGLAESYLAGNYRRNLQPGVDLTGIVSLSNQSGLYCALGTENRVTAHSRLGWRLSFGFPMGIILQLQFSRLGQTVRVPVILTHSPSLRTLVLALAVPMVTSVALHQWVVKPRRRRQIRDQVDVLRDEFRDTLLTRRREAESTWEILRPLSAKKMAAETQSHGLVIVEAYYGHFGRPLNGSKTHGRGGPIAAAASSSSPRVIDVTIPVQYLVTDSRLLIHGGTSKADLVGFYDPCFGETKQLRVTYRFNDQLHTAIVDDQAPLACPLRCKLTDLILYPFVWTQGY</sequence>
<dbReference type="STRING" id="215637.A0A4Q0A128"/>
<dbReference type="SMART" id="SM00271">
    <property type="entry name" value="DnaJ"/>
    <property type="match status" value="1"/>
</dbReference>
<proteinExistence type="predicted"/>
<reference evidence="6" key="1">
    <citation type="journal article" date="2018" name="Nat. Microbiol.">
        <title>Leveraging single-cell genomics to expand the fungal tree of life.</title>
        <authorList>
            <person name="Ahrendt S.R."/>
            <person name="Quandt C.A."/>
            <person name="Ciobanu D."/>
            <person name="Clum A."/>
            <person name="Salamov A."/>
            <person name="Andreopoulos B."/>
            <person name="Cheng J.F."/>
            <person name="Woyke T."/>
            <person name="Pelin A."/>
            <person name="Henrissat B."/>
            <person name="Reynolds N.K."/>
            <person name="Benny G.L."/>
            <person name="Smith M.E."/>
            <person name="James T.Y."/>
            <person name="Grigoriev I.V."/>
        </authorList>
    </citation>
    <scope>NUCLEOTIDE SEQUENCE [LARGE SCALE GENOMIC DNA]</scope>
    <source>
        <strain evidence="6">RSA 468</strain>
    </source>
</reference>
<keyword evidence="3" id="KW-0143">Chaperone</keyword>
<dbReference type="InterPro" id="IPR036869">
    <property type="entry name" value="J_dom_sf"/>
</dbReference>
<dbReference type="CDD" id="cd06257">
    <property type="entry name" value="DnaJ"/>
    <property type="match status" value="1"/>
</dbReference>
<name>A0A4Q0A128_9FUNG</name>
<evidence type="ECO:0000313" key="5">
    <source>
        <dbReference type="EMBL" id="RKP39806.1"/>
    </source>
</evidence>
<dbReference type="Proteomes" id="UP000268162">
    <property type="component" value="Unassembled WGS sequence"/>
</dbReference>
<evidence type="ECO:0000256" key="1">
    <source>
        <dbReference type="ARBA" id="ARBA00004370"/>
    </source>
</evidence>
<accession>A0A4Q0A128</accession>
<dbReference type="InterPro" id="IPR018253">
    <property type="entry name" value="DnaJ_domain_CS"/>
</dbReference>
<gene>
    <name evidence="5" type="ORF">BJ085DRAFT_17432</name>
</gene>
<dbReference type="Pfam" id="PF11875">
    <property type="entry name" value="DnaJ-like_C11_C"/>
    <property type="match status" value="1"/>
</dbReference>
<dbReference type="AlphaFoldDB" id="A0A4Q0A128"/>